<name>A0ABN3AZ31_9MICC</name>
<evidence type="ECO:0000313" key="2">
    <source>
        <dbReference type="Proteomes" id="UP001500974"/>
    </source>
</evidence>
<keyword evidence="2" id="KW-1185">Reference proteome</keyword>
<sequence>MDGPSPGTGALLLLKGNLCGASGAYQPRAGEVGQAHIDRGADCRDIGGVPIDIDEAGELEYLAEAGVHPFAQIRGAERCVILSGLGMRVPA</sequence>
<reference evidence="1 2" key="1">
    <citation type="journal article" date="2019" name="Int. J. Syst. Evol. Microbiol.">
        <title>The Global Catalogue of Microorganisms (GCM) 10K type strain sequencing project: providing services to taxonomists for standard genome sequencing and annotation.</title>
        <authorList>
            <consortium name="The Broad Institute Genomics Platform"/>
            <consortium name="The Broad Institute Genome Sequencing Center for Infectious Disease"/>
            <person name="Wu L."/>
            <person name="Ma J."/>
        </authorList>
    </citation>
    <scope>NUCLEOTIDE SEQUENCE [LARGE SCALE GENOMIC DNA]</scope>
    <source>
        <strain evidence="1 2">JCM 14917</strain>
    </source>
</reference>
<dbReference type="Proteomes" id="UP001500974">
    <property type="component" value="Unassembled WGS sequence"/>
</dbReference>
<evidence type="ECO:0000313" key="1">
    <source>
        <dbReference type="EMBL" id="GAA2176707.1"/>
    </source>
</evidence>
<dbReference type="EMBL" id="BAAAON010000003">
    <property type="protein sequence ID" value="GAA2176707.1"/>
    <property type="molecule type" value="Genomic_DNA"/>
</dbReference>
<accession>A0ABN3AZ31</accession>
<protein>
    <submittedName>
        <fullName evidence="1">Uncharacterized protein</fullName>
    </submittedName>
</protein>
<organism evidence="1 2">
    <name type="scientific">Arthrobacter parietis</name>
    <dbReference type="NCBI Taxonomy" id="271434"/>
    <lineage>
        <taxon>Bacteria</taxon>
        <taxon>Bacillati</taxon>
        <taxon>Actinomycetota</taxon>
        <taxon>Actinomycetes</taxon>
        <taxon>Micrococcales</taxon>
        <taxon>Micrococcaceae</taxon>
        <taxon>Arthrobacter</taxon>
    </lineage>
</organism>
<gene>
    <name evidence="1" type="ORF">GCM10009784_24260</name>
</gene>
<proteinExistence type="predicted"/>
<comment type="caution">
    <text evidence="1">The sequence shown here is derived from an EMBL/GenBank/DDBJ whole genome shotgun (WGS) entry which is preliminary data.</text>
</comment>